<dbReference type="RefSeq" id="WP_213946139.1">
    <property type="nucleotide sequence ID" value="NZ_JAHCMY010000010.1"/>
</dbReference>
<dbReference type="InterPro" id="IPR011009">
    <property type="entry name" value="Kinase-like_dom_sf"/>
</dbReference>
<gene>
    <name evidence="1" type="ORF">KI659_14775</name>
</gene>
<dbReference type="PANTHER" id="PTHR43883">
    <property type="entry name" value="SLR0207 PROTEIN"/>
    <property type="match status" value="1"/>
</dbReference>
<evidence type="ECO:0008006" key="3">
    <source>
        <dbReference type="Google" id="ProtNLM"/>
    </source>
</evidence>
<dbReference type="Proteomes" id="UP001319104">
    <property type="component" value="Unassembled WGS sequence"/>
</dbReference>
<evidence type="ECO:0000313" key="2">
    <source>
        <dbReference type="Proteomes" id="UP001319104"/>
    </source>
</evidence>
<dbReference type="EMBL" id="JAHCMY010000010">
    <property type="protein sequence ID" value="MBS9525280.1"/>
    <property type="molecule type" value="Genomic_DNA"/>
</dbReference>
<keyword evidence="2" id="KW-1185">Reference proteome</keyword>
<dbReference type="InterPro" id="IPR052732">
    <property type="entry name" value="Cell-binding_unc_protein"/>
</dbReference>
<dbReference type="AlphaFoldDB" id="A0AAP2CJV8"/>
<accession>A0AAP2CJV8</accession>
<dbReference type="PANTHER" id="PTHR43883:SF1">
    <property type="entry name" value="GLUCONOKINASE"/>
    <property type="match status" value="1"/>
</dbReference>
<reference evidence="1 2" key="1">
    <citation type="submission" date="2021-05" db="EMBL/GenBank/DDBJ databases">
        <authorList>
            <person name="Zhang Z.D."/>
            <person name="Osman G."/>
        </authorList>
    </citation>
    <scope>NUCLEOTIDE SEQUENCE [LARGE SCALE GENOMIC DNA]</scope>
    <source>
        <strain evidence="1 2">KCTC 32217</strain>
    </source>
</reference>
<dbReference type="Gene3D" id="3.90.1200.10">
    <property type="match status" value="1"/>
</dbReference>
<comment type="caution">
    <text evidence="1">The sequence shown here is derived from an EMBL/GenBank/DDBJ whole genome shotgun (WGS) entry which is preliminary data.</text>
</comment>
<evidence type="ECO:0000313" key="1">
    <source>
        <dbReference type="EMBL" id="MBS9525280.1"/>
    </source>
</evidence>
<sequence>MNTKQIEQLCKDGVYMGEALEENYMETHISWVVFSKSFAFKIKKPLKLHYLDYSTLAKRKAFCEKELQVNGRYSDIYKSVIEIRSLEGRVDLGGMGGEIVDYAVQMDKLFPSKKMDVLLDRKKVSLSQMRTLAKTVANFHRKAEVVETPFDLQKSRLLFNDVKSSMKSVEKYFGKETCEILAESIQFSNLFLRSNGRRLKERVEAGFQRDVHGDLHSGNIFLYESPVLFDGIEFNDAIRQIDLAYEVAFLCMDLENRGLEDLSHAFLQAYRAHIELFEHKRDEEIFIYFKLLRANVRAKIHMYGADQAEDLITHNLNLEKAKRYILLMREYLDQLEDFS</sequence>
<name>A0AAP2CJV8_9BACT</name>
<protein>
    <recommendedName>
        <fullName evidence="3">Phosphotransferase</fullName>
    </recommendedName>
</protein>
<organism evidence="1 2">
    <name type="scientific">Litoribacter ruber</name>
    <dbReference type="NCBI Taxonomy" id="702568"/>
    <lineage>
        <taxon>Bacteria</taxon>
        <taxon>Pseudomonadati</taxon>
        <taxon>Bacteroidota</taxon>
        <taxon>Cytophagia</taxon>
        <taxon>Cytophagales</taxon>
        <taxon>Cyclobacteriaceae</taxon>
        <taxon>Litoribacter</taxon>
    </lineage>
</organism>
<proteinExistence type="predicted"/>
<dbReference type="SUPFAM" id="SSF56112">
    <property type="entry name" value="Protein kinase-like (PK-like)"/>
    <property type="match status" value="1"/>
</dbReference>